<feature type="domain" description="CDC20/Fizzy WD40" evidence="8">
    <location>
        <begin position="127"/>
        <end position="423"/>
    </location>
</feature>
<dbReference type="GO" id="GO:0031145">
    <property type="term" value="P:anaphase-promoting complex-dependent catabolic process"/>
    <property type="evidence" value="ECO:0007669"/>
    <property type="project" value="TreeGrafter"/>
</dbReference>
<protein>
    <recommendedName>
        <fullName evidence="8">CDC20/Fizzy WD40 domain-containing protein</fullName>
    </recommendedName>
</protein>
<dbReference type="GO" id="GO:0051301">
    <property type="term" value="P:cell division"/>
    <property type="evidence" value="ECO:0007669"/>
    <property type="project" value="UniProtKB-KW"/>
</dbReference>
<evidence type="ECO:0000256" key="3">
    <source>
        <dbReference type="ARBA" id="ARBA00022618"/>
    </source>
</evidence>
<dbReference type="GO" id="GO:0005680">
    <property type="term" value="C:anaphase-promoting complex"/>
    <property type="evidence" value="ECO:0007669"/>
    <property type="project" value="TreeGrafter"/>
</dbReference>
<organism evidence="9 10">
    <name type="scientific">Crotalaria pallida</name>
    <name type="common">Smooth rattlebox</name>
    <name type="synonym">Crotalaria striata</name>
    <dbReference type="NCBI Taxonomy" id="3830"/>
    <lineage>
        <taxon>Eukaryota</taxon>
        <taxon>Viridiplantae</taxon>
        <taxon>Streptophyta</taxon>
        <taxon>Embryophyta</taxon>
        <taxon>Tracheophyta</taxon>
        <taxon>Spermatophyta</taxon>
        <taxon>Magnoliopsida</taxon>
        <taxon>eudicotyledons</taxon>
        <taxon>Gunneridae</taxon>
        <taxon>Pentapetalae</taxon>
        <taxon>rosids</taxon>
        <taxon>fabids</taxon>
        <taxon>Fabales</taxon>
        <taxon>Fabaceae</taxon>
        <taxon>Papilionoideae</taxon>
        <taxon>50 kb inversion clade</taxon>
        <taxon>genistoids sensu lato</taxon>
        <taxon>core genistoids</taxon>
        <taxon>Crotalarieae</taxon>
        <taxon>Crotalaria</taxon>
    </lineage>
</organism>
<accession>A0AAN9J1Q0</accession>
<dbReference type="InterPro" id="IPR033010">
    <property type="entry name" value="Cdc20/Fizzy"/>
</dbReference>
<dbReference type="AlphaFoldDB" id="A0AAN9J1Q0"/>
<gene>
    <name evidence="9" type="ORF">RIF29_04939</name>
</gene>
<dbReference type="GO" id="GO:1990757">
    <property type="term" value="F:ubiquitin ligase activator activity"/>
    <property type="evidence" value="ECO:0007669"/>
    <property type="project" value="TreeGrafter"/>
</dbReference>
<sequence length="451" mass="50994">MWNLDCDWYSPKSLLSSPTQYDFPGDRFIPNRSLMDLDQAQSLLTNRTKKSQNCQLSERYRKIIDEKLNLDSEGKAFRMLVFRGSPKSSRKSIRHIDEMREEEAAAFQNSSNQHHRRQMPKREARILDAANIRNDFYTNIMDWGKNNIIALALGSEMYLWNSNNRNVSKVFEADGEDPPTSVAWSEDTKFVATGFMCSKLQLWDAETFKLVRNLEGHGKRVASIAWNGQILTSGSHDKSIINHDVRAKRHVISQVKAHRAGVCGLKWSKRGNILASGGNENHIYVWDSSKMSSSSFLHCFKDHHAAVKALAWCPYDFGVLASGGGTEDKCIKIWNVHKGTCICSIDTNAQVCGLEWNRHHREILSGHGFSTSTPQNQLSLWKYPSMTKVGDLNRHTSRVLHLSQSPDGLTVVSAGADETLRFWDVFGPPVNNTSEISNLDNLLSLKISPIR</sequence>
<dbReference type="PROSITE" id="PS50082">
    <property type="entry name" value="WD_REPEATS_2"/>
    <property type="match status" value="2"/>
</dbReference>
<evidence type="ECO:0000256" key="6">
    <source>
        <dbReference type="ARBA" id="ARBA00023306"/>
    </source>
</evidence>
<dbReference type="PANTHER" id="PTHR19918:SF43">
    <property type="entry name" value="CELL DIVISION CYCLE 20.2, COFACTOR OF APC COMPLEX-LIKE ISOFORM X2"/>
    <property type="match status" value="1"/>
</dbReference>
<keyword evidence="3" id="KW-0132">Cell division</keyword>
<reference evidence="9 10" key="1">
    <citation type="submission" date="2024-01" db="EMBL/GenBank/DDBJ databases">
        <title>The genomes of 5 underutilized Papilionoideae crops provide insights into root nodulation and disease resistanc.</title>
        <authorList>
            <person name="Yuan L."/>
        </authorList>
    </citation>
    <scope>NUCLEOTIDE SEQUENCE [LARGE SCALE GENOMIC DNA]</scope>
    <source>
        <strain evidence="9">ZHUSHIDOU_FW_LH</strain>
        <tissue evidence="9">Leaf</tissue>
    </source>
</reference>
<evidence type="ECO:0000259" key="8">
    <source>
        <dbReference type="Pfam" id="PF24807"/>
    </source>
</evidence>
<evidence type="ECO:0000256" key="4">
    <source>
        <dbReference type="ARBA" id="ARBA00022737"/>
    </source>
</evidence>
<evidence type="ECO:0000256" key="1">
    <source>
        <dbReference type="ARBA" id="ARBA00006445"/>
    </source>
</evidence>
<dbReference type="InterPro" id="IPR015943">
    <property type="entry name" value="WD40/YVTN_repeat-like_dom_sf"/>
</dbReference>
<dbReference type="PROSITE" id="PS50294">
    <property type="entry name" value="WD_REPEATS_REGION"/>
    <property type="match status" value="2"/>
</dbReference>
<keyword evidence="10" id="KW-1185">Reference proteome</keyword>
<evidence type="ECO:0000313" key="10">
    <source>
        <dbReference type="Proteomes" id="UP001372338"/>
    </source>
</evidence>
<proteinExistence type="inferred from homology"/>
<keyword evidence="4" id="KW-0677">Repeat</keyword>
<keyword evidence="2 7" id="KW-0853">WD repeat</keyword>
<dbReference type="PROSITE" id="PS00678">
    <property type="entry name" value="WD_REPEATS_1"/>
    <property type="match status" value="1"/>
</dbReference>
<dbReference type="InterPro" id="IPR056150">
    <property type="entry name" value="WD40_CDC20-Fz"/>
</dbReference>
<dbReference type="InterPro" id="IPR001680">
    <property type="entry name" value="WD40_rpt"/>
</dbReference>
<comment type="caution">
    <text evidence="9">The sequence shown here is derived from an EMBL/GenBank/DDBJ whole genome shotgun (WGS) entry which is preliminary data.</text>
</comment>
<evidence type="ECO:0000313" key="9">
    <source>
        <dbReference type="EMBL" id="KAK7290483.1"/>
    </source>
</evidence>
<dbReference type="GO" id="GO:0010997">
    <property type="term" value="F:anaphase-promoting complex binding"/>
    <property type="evidence" value="ECO:0007669"/>
    <property type="project" value="InterPro"/>
</dbReference>
<dbReference type="InterPro" id="IPR036322">
    <property type="entry name" value="WD40_repeat_dom_sf"/>
</dbReference>
<dbReference type="EMBL" id="JAYWIO010000001">
    <property type="protein sequence ID" value="KAK7290483.1"/>
    <property type="molecule type" value="Genomic_DNA"/>
</dbReference>
<name>A0AAN9J1Q0_CROPI</name>
<keyword evidence="5" id="KW-0498">Mitosis</keyword>
<feature type="repeat" description="WD" evidence="7">
    <location>
        <begin position="255"/>
        <end position="287"/>
    </location>
</feature>
<evidence type="ECO:0000256" key="2">
    <source>
        <dbReference type="ARBA" id="ARBA00022574"/>
    </source>
</evidence>
<feature type="repeat" description="WD" evidence="7">
    <location>
        <begin position="392"/>
        <end position="425"/>
    </location>
</feature>
<evidence type="ECO:0000256" key="7">
    <source>
        <dbReference type="PROSITE-ProRule" id="PRU00221"/>
    </source>
</evidence>
<dbReference type="GO" id="GO:1905786">
    <property type="term" value="P:positive regulation of anaphase-promoting complex-dependent catabolic process"/>
    <property type="evidence" value="ECO:0007669"/>
    <property type="project" value="TreeGrafter"/>
</dbReference>
<dbReference type="Pfam" id="PF24807">
    <property type="entry name" value="WD40_CDC20-Fz"/>
    <property type="match status" value="1"/>
</dbReference>
<keyword evidence="6" id="KW-0131">Cell cycle</keyword>
<dbReference type="Proteomes" id="UP001372338">
    <property type="component" value="Unassembled WGS sequence"/>
</dbReference>
<dbReference type="SMART" id="SM00320">
    <property type="entry name" value="WD40"/>
    <property type="match status" value="6"/>
</dbReference>
<comment type="similarity">
    <text evidence="1">Belongs to the WD repeat CDC20/Fizzy family.</text>
</comment>
<dbReference type="InterPro" id="IPR019775">
    <property type="entry name" value="WD40_repeat_CS"/>
</dbReference>
<dbReference type="SUPFAM" id="SSF50978">
    <property type="entry name" value="WD40 repeat-like"/>
    <property type="match status" value="1"/>
</dbReference>
<evidence type="ECO:0000256" key="5">
    <source>
        <dbReference type="ARBA" id="ARBA00022776"/>
    </source>
</evidence>
<dbReference type="PANTHER" id="PTHR19918">
    <property type="entry name" value="CELL DIVISION CYCLE 20 CDC20 FIZZY -RELATED"/>
    <property type="match status" value="1"/>
</dbReference>
<dbReference type="Gene3D" id="2.130.10.10">
    <property type="entry name" value="YVTN repeat-like/Quinoprotein amine dehydrogenase"/>
    <property type="match status" value="1"/>
</dbReference>